<accession>M0HJN7</accession>
<protein>
    <submittedName>
        <fullName evidence="3">Coenzyme F420-dependent NADP oxidoreductase</fullName>
    </submittedName>
</protein>
<dbReference type="OrthoDB" id="8635at2157"/>
<evidence type="ECO:0000313" key="4">
    <source>
        <dbReference type="Proteomes" id="UP000011612"/>
    </source>
</evidence>
<feature type="domain" description="Pyrroline-5-carboxylate reductase catalytic N-terminal" evidence="2">
    <location>
        <begin position="2"/>
        <end position="91"/>
    </location>
</feature>
<dbReference type="PANTHER" id="PTHR14239:SF10">
    <property type="entry name" value="REDUCTASE"/>
    <property type="match status" value="1"/>
</dbReference>
<dbReference type="STRING" id="1230453.C453_12166"/>
<name>M0HJN7_HALEO</name>
<comment type="caution">
    <text evidence="3">The sequence shown here is derived from an EMBL/GenBank/DDBJ whole genome shotgun (WGS) entry which is preliminary data.</text>
</comment>
<dbReference type="Proteomes" id="UP000011612">
    <property type="component" value="Unassembled WGS sequence"/>
</dbReference>
<dbReference type="SUPFAM" id="SSF51735">
    <property type="entry name" value="NAD(P)-binding Rossmann-fold domains"/>
    <property type="match status" value="1"/>
</dbReference>
<dbReference type="PATRIC" id="fig|1230453.4.peg.2405"/>
<evidence type="ECO:0000313" key="3">
    <source>
        <dbReference type="EMBL" id="ELZ84770.1"/>
    </source>
</evidence>
<dbReference type="InterPro" id="IPR028939">
    <property type="entry name" value="P5C_Rdtase_cat_N"/>
</dbReference>
<dbReference type="Gene3D" id="3.40.50.720">
    <property type="entry name" value="NAD(P)-binding Rossmann-like Domain"/>
    <property type="match status" value="1"/>
</dbReference>
<keyword evidence="1" id="KW-0560">Oxidoreductase</keyword>
<dbReference type="InterPro" id="IPR051267">
    <property type="entry name" value="STEAP_metalloreductase"/>
</dbReference>
<evidence type="ECO:0000259" key="2">
    <source>
        <dbReference type="Pfam" id="PF03807"/>
    </source>
</evidence>
<evidence type="ECO:0000256" key="1">
    <source>
        <dbReference type="ARBA" id="ARBA00023002"/>
    </source>
</evidence>
<sequence>MKIGILGAGKVGATAAQLFVEVGHEVAIANRSGPDSLADLAENLPRITPVEPARAVEFGELVLLAIPFRERETLPDAELFDNRIVVDAMNPYTEDYHVMDLGDATSSELIAKQLPGARVVKAFNTMYWETLRDKGHPEISESERFAIFLAGDDPEAKAVVADLVRDIGFGPVDTGSLEDGGALQEPGSVFYHREISTAEAREKVRQLSVSR</sequence>
<gene>
    <name evidence="3" type="ORF">C453_12166</name>
</gene>
<dbReference type="GO" id="GO:0016491">
    <property type="term" value="F:oxidoreductase activity"/>
    <property type="evidence" value="ECO:0007669"/>
    <property type="project" value="UniProtKB-KW"/>
</dbReference>
<reference evidence="3 4" key="1">
    <citation type="journal article" date="2014" name="PLoS Genet.">
        <title>Phylogenetically driven sequencing of extremely halophilic archaea reveals strategies for static and dynamic osmo-response.</title>
        <authorList>
            <person name="Becker E.A."/>
            <person name="Seitzer P.M."/>
            <person name="Tritt A."/>
            <person name="Larsen D."/>
            <person name="Krusor M."/>
            <person name="Yao A.I."/>
            <person name="Wu D."/>
            <person name="Madern D."/>
            <person name="Eisen J.A."/>
            <person name="Darling A.E."/>
            <person name="Facciotti M.T."/>
        </authorList>
    </citation>
    <scope>NUCLEOTIDE SEQUENCE [LARGE SCALE GENOMIC DNA]</scope>
    <source>
        <strain evidence="3 4">ATCC BAA-1513</strain>
    </source>
</reference>
<dbReference type="InterPro" id="IPR036291">
    <property type="entry name" value="NAD(P)-bd_dom_sf"/>
</dbReference>
<organism evidence="3 4">
    <name type="scientific">Haloferax elongans ATCC BAA-1513</name>
    <dbReference type="NCBI Taxonomy" id="1230453"/>
    <lineage>
        <taxon>Archaea</taxon>
        <taxon>Methanobacteriati</taxon>
        <taxon>Methanobacteriota</taxon>
        <taxon>Stenosarchaea group</taxon>
        <taxon>Halobacteria</taxon>
        <taxon>Halobacteriales</taxon>
        <taxon>Haloferacaceae</taxon>
        <taxon>Haloferax</taxon>
    </lineage>
</organism>
<dbReference type="Pfam" id="PF03807">
    <property type="entry name" value="F420_oxidored"/>
    <property type="match status" value="1"/>
</dbReference>
<dbReference type="AlphaFoldDB" id="M0HJN7"/>
<keyword evidence="4" id="KW-1185">Reference proteome</keyword>
<proteinExistence type="predicted"/>
<dbReference type="PANTHER" id="PTHR14239">
    <property type="entry name" value="DUDULIN-RELATED"/>
    <property type="match status" value="1"/>
</dbReference>
<dbReference type="EMBL" id="AOLK01000019">
    <property type="protein sequence ID" value="ELZ84770.1"/>
    <property type="molecule type" value="Genomic_DNA"/>
</dbReference>
<dbReference type="RefSeq" id="WP_008324793.1">
    <property type="nucleotide sequence ID" value="NZ_AOLK01000019.1"/>
</dbReference>